<evidence type="ECO:0000313" key="4">
    <source>
        <dbReference type="Proteomes" id="UP001174208"/>
    </source>
</evidence>
<keyword evidence="2" id="KW-1133">Transmembrane helix</keyword>
<keyword evidence="2" id="KW-0472">Membrane</keyword>
<feature type="transmembrane region" description="Helical" evidence="2">
    <location>
        <begin position="51"/>
        <end position="72"/>
    </location>
</feature>
<accession>A0ABT8KGZ0</accession>
<protein>
    <submittedName>
        <fullName evidence="3">Phage holin family protein</fullName>
    </submittedName>
</protein>
<feature type="transmembrane region" description="Helical" evidence="2">
    <location>
        <begin position="21"/>
        <end position="45"/>
    </location>
</feature>
<keyword evidence="4" id="KW-1185">Reference proteome</keyword>
<gene>
    <name evidence="3" type="ORF">P5G50_14205</name>
</gene>
<proteinExistence type="predicted"/>
<reference evidence="3" key="1">
    <citation type="submission" date="2023-06" db="EMBL/GenBank/DDBJ databases">
        <title>MT1 and MT2 Draft Genomes of Novel Species.</title>
        <authorList>
            <person name="Venkateswaran K."/>
        </authorList>
    </citation>
    <scope>NUCLEOTIDE SEQUENCE</scope>
    <source>
        <strain evidence="3">F6_8S_P_1B</strain>
    </source>
</reference>
<keyword evidence="2" id="KW-0812">Transmembrane</keyword>
<feature type="region of interest" description="Disordered" evidence="1">
    <location>
        <begin position="79"/>
        <end position="115"/>
    </location>
</feature>
<comment type="caution">
    <text evidence="3">The sequence shown here is derived from an EMBL/GenBank/DDBJ whole genome shotgun (WGS) entry which is preliminary data.</text>
</comment>
<dbReference type="Proteomes" id="UP001174208">
    <property type="component" value="Unassembled WGS sequence"/>
</dbReference>
<dbReference type="RefSeq" id="WP_301208205.1">
    <property type="nucleotide sequence ID" value="NZ_JAROCF010000001.1"/>
</dbReference>
<dbReference type="EMBL" id="JAROCF010000001">
    <property type="protein sequence ID" value="MDN4615599.1"/>
    <property type="molecule type" value="Genomic_DNA"/>
</dbReference>
<evidence type="ECO:0000256" key="1">
    <source>
        <dbReference type="SAM" id="MobiDB-lite"/>
    </source>
</evidence>
<organism evidence="3 4">
    <name type="scientific">Leifsonia williamsii</name>
    <dbReference type="NCBI Taxonomy" id="3035919"/>
    <lineage>
        <taxon>Bacteria</taxon>
        <taxon>Bacillati</taxon>
        <taxon>Actinomycetota</taxon>
        <taxon>Actinomycetes</taxon>
        <taxon>Micrococcales</taxon>
        <taxon>Microbacteriaceae</taxon>
        <taxon>Leifsonia</taxon>
    </lineage>
</organism>
<evidence type="ECO:0000256" key="2">
    <source>
        <dbReference type="SAM" id="Phobius"/>
    </source>
</evidence>
<sequence>MSSLMAQYELTERRRRRVAGLVVLAIVAGLGAWLTVPYGIVLILAGQWPGWMLVAVGAIALLGCAAAIVAAIRMRRPVAPQSRPGKPNPGFDEPVPSQDPVPGYSWGGSSFIGSP</sequence>
<evidence type="ECO:0000313" key="3">
    <source>
        <dbReference type="EMBL" id="MDN4615599.1"/>
    </source>
</evidence>
<name>A0ABT8KGZ0_9MICO</name>